<reference evidence="1 2" key="1">
    <citation type="journal article" date="2015" name="Nature">
        <title>rRNA introns, odd ribosomes, and small enigmatic genomes across a large radiation of phyla.</title>
        <authorList>
            <person name="Brown C.T."/>
            <person name="Hug L.A."/>
            <person name="Thomas B.C."/>
            <person name="Sharon I."/>
            <person name="Castelle C.J."/>
            <person name="Singh A."/>
            <person name="Wilkins M.J."/>
            <person name="Williams K.H."/>
            <person name="Banfield J.F."/>
        </authorList>
    </citation>
    <scope>NUCLEOTIDE SEQUENCE [LARGE SCALE GENOMIC DNA]</scope>
</reference>
<protein>
    <submittedName>
        <fullName evidence="1">Uncharacterized protein</fullName>
    </submittedName>
</protein>
<dbReference type="AlphaFoldDB" id="A0A0G1W8N5"/>
<proteinExistence type="predicted"/>
<comment type="caution">
    <text evidence="1">The sequence shown here is derived from an EMBL/GenBank/DDBJ whole genome shotgun (WGS) entry which is preliminary data.</text>
</comment>
<gene>
    <name evidence="1" type="ORF">UY55_C0002G0209</name>
</gene>
<organism evidence="1 2">
    <name type="scientific">Candidatus Jorgensenbacteria bacterium GW2011_GWB1_50_10</name>
    <dbReference type="NCBI Taxonomy" id="1618665"/>
    <lineage>
        <taxon>Bacteria</taxon>
        <taxon>Candidatus Joergenseniibacteriota</taxon>
    </lineage>
</organism>
<name>A0A0G1W8N5_9BACT</name>
<accession>A0A0G1W8N5</accession>
<dbReference type="Proteomes" id="UP000034224">
    <property type="component" value="Unassembled WGS sequence"/>
</dbReference>
<dbReference type="EMBL" id="LCQK01000002">
    <property type="protein sequence ID" value="KKW15151.1"/>
    <property type="molecule type" value="Genomic_DNA"/>
</dbReference>
<sequence>MAWRGGEIYKKQVNFFLLLPAFQLDEDAKWPGATTQLEKVL</sequence>
<dbReference type="STRING" id="1618665.UY55_C0002G0209"/>
<evidence type="ECO:0000313" key="2">
    <source>
        <dbReference type="Proteomes" id="UP000034224"/>
    </source>
</evidence>
<evidence type="ECO:0000313" key="1">
    <source>
        <dbReference type="EMBL" id="KKW15151.1"/>
    </source>
</evidence>